<evidence type="ECO:0000256" key="1">
    <source>
        <dbReference type="ARBA" id="ARBA00022801"/>
    </source>
</evidence>
<gene>
    <name evidence="5" type="ORF">FKG94_01255</name>
</gene>
<keyword evidence="6" id="KW-1185">Reference proteome</keyword>
<dbReference type="AlphaFoldDB" id="A0A545U9R9"/>
<evidence type="ECO:0000313" key="5">
    <source>
        <dbReference type="EMBL" id="TQV86211.1"/>
    </source>
</evidence>
<organism evidence="5 6">
    <name type="scientific">Exilibacterium tricleocarpae</name>
    <dbReference type="NCBI Taxonomy" id="2591008"/>
    <lineage>
        <taxon>Bacteria</taxon>
        <taxon>Pseudomonadati</taxon>
        <taxon>Pseudomonadota</taxon>
        <taxon>Gammaproteobacteria</taxon>
        <taxon>Cellvibrionales</taxon>
        <taxon>Cellvibrionaceae</taxon>
        <taxon>Exilibacterium</taxon>
    </lineage>
</organism>
<dbReference type="Gene3D" id="3.90.245.10">
    <property type="entry name" value="Ribonucleoside hydrolase-like"/>
    <property type="match status" value="1"/>
</dbReference>
<dbReference type="SUPFAM" id="SSF53590">
    <property type="entry name" value="Nucleoside hydrolase"/>
    <property type="match status" value="1"/>
</dbReference>
<dbReference type="InterPro" id="IPR023186">
    <property type="entry name" value="IUNH"/>
</dbReference>
<comment type="caution">
    <text evidence="5">The sequence shown here is derived from an EMBL/GenBank/DDBJ whole genome shotgun (WGS) entry which is preliminary data.</text>
</comment>
<keyword evidence="2" id="KW-0326">Glycosidase</keyword>
<evidence type="ECO:0000259" key="4">
    <source>
        <dbReference type="Pfam" id="PF01156"/>
    </source>
</evidence>
<dbReference type="PANTHER" id="PTHR12304:SF46">
    <property type="entry name" value="INOSINE-ADENOSINE-GUANOSINE-NUCLEOSIDE HYDROLASE"/>
    <property type="match status" value="1"/>
</dbReference>
<reference evidence="5 6" key="1">
    <citation type="submission" date="2019-06" db="EMBL/GenBank/DDBJ databases">
        <title>Whole genome sequence for Cellvibrionaceae sp. R142.</title>
        <authorList>
            <person name="Wang G."/>
        </authorList>
    </citation>
    <scope>NUCLEOTIDE SEQUENCE [LARGE SCALE GENOMIC DNA]</scope>
    <source>
        <strain evidence="5 6">R142</strain>
    </source>
</reference>
<protein>
    <submittedName>
        <fullName evidence="5">Nucleoside hydrolase</fullName>
    </submittedName>
</protein>
<dbReference type="Proteomes" id="UP000319732">
    <property type="component" value="Unassembled WGS sequence"/>
</dbReference>
<accession>A0A545U9R9</accession>
<evidence type="ECO:0000313" key="6">
    <source>
        <dbReference type="Proteomes" id="UP000319732"/>
    </source>
</evidence>
<feature type="domain" description="Inosine/uridine-preferring nucleoside hydrolase" evidence="4">
    <location>
        <begin position="39"/>
        <end position="310"/>
    </location>
</feature>
<sequence length="380" mass="41656">MVRFLIMSPASVNVHIYLAFFLLSTTVLFSTAARGAQPVIYDTDMAIDDWSALIFLAKHPAVDLRAVTISASGETHCKEGIQNVLSLLDLGGAPETVAVSCGDEYPLDGYFVFPLPWQEQADTLSGVAVPKSKRRPRGEHAVETIHRVLAAAKEPVTLIPVGPLTNIAQWLERYPEDRAKVGRVVIMGGAFDTKGNIIVPGFTGDHPNTSAEWNIFIDPLAADKVLRSGLNIELVGLDVTNHVRVTSDYVEAFSARVNNPAADFFNRVFIENREFIASNEYYFWDVLATLITVKPDLCGPEVTPVTVSYVPTDKPAHLKTSDLSMPKTRWDGKSRQHLDAGRSGITRRAKTGPPIKVCMRTDRNTALQLFTDIVTAPASP</sequence>
<dbReference type="Pfam" id="PF01156">
    <property type="entry name" value="IU_nuc_hydro"/>
    <property type="match status" value="1"/>
</dbReference>
<proteinExistence type="predicted"/>
<dbReference type="GO" id="GO:0008477">
    <property type="term" value="F:purine nucleosidase activity"/>
    <property type="evidence" value="ECO:0007669"/>
    <property type="project" value="TreeGrafter"/>
</dbReference>
<feature type="region of interest" description="Disordered" evidence="3">
    <location>
        <begin position="318"/>
        <end position="351"/>
    </location>
</feature>
<dbReference type="GO" id="GO:0005829">
    <property type="term" value="C:cytosol"/>
    <property type="evidence" value="ECO:0007669"/>
    <property type="project" value="TreeGrafter"/>
</dbReference>
<dbReference type="GO" id="GO:0006152">
    <property type="term" value="P:purine nucleoside catabolic process"/>
    <property type="evidence" value="ECO:0007669"/>
    <property type="project" value="TreeGrafter"/>
</dbReference>
<feature type="compositionally biased region" description="Basic and acidic residues" evidence="3">
    <location>
        <begin position="328"/>
        <end position="340"/>
    </location>
</feature>
<dbReference type="EMBL" id="VHSG01000002">
    <property type="protein sequence ID" value="TQV86211.1"/>
    <property type="molecule type" value="Genomic_DNA"/>
</dbReference>
<dbReference type="PANTHER" id="PTHR12304">
    <property type="entry name" value="INOSINE-URIDINE PREFERRING NUCLEOSIDE HYDROLASE"/>
    <property type="match status" value="1"/>
</dbReference>
<keyword evidence="1 5" id="KW-0378">Hydrolase</keyword>
<dbReference type="OrthoDB" id="9797882at2"/>
<dbReference type="InterPro" id="IPR036452">
    <property type="entry name" value="Ribo_hydro-like"/>
</dbReference>
<dbReference type="InterPro" id="IPR001910">
    <property type="entry name" value="Inosine/uridine_hydrolase_dom"/>
</dbReference>
<evidence type="ECO:0000256" key="3">
    <source>
        <dbReference type="SAM" id="MobiDB-lite"/>
    </source>
</evidence>
<evidence type="ECO:0000256" key="2">
    <source>
        <dbReference type="ARBA" id="ARBA00023295"/>
    </source>
</evidence>
<name>A0A545U9R9_9GAMM</name>